<dbReference type="AlphaFoldDB" id="A0A2H0W2R4"/>
<protein>
    <submittedName>
        <fullName evidence="2">Uncharacterized protein</fullName>
    </submittedName>
</protein>
<proteinExistence type="predicted"/>
<sequence>MRDKPTGESESMLGKEERRFNLSKLPDSLEDRLGALETASRELSSEANDQALIENHVAALIDSILSDKVPSGDKDKLMGLLTGMRDLPEISERLADKIAEAMNQIGSK</sequence>
<feature type="region of interest" description="Disordered" evidence="1">
    <location>
        <begin position="1"/>
        <end position="21"/>
    </location>
</feature>
<evidence type="ECO:0000313" key="2">
    <source>
        <dbReference type="EMBL" id="PIS05634.1"/>
    </source>
</evidence>
<reference evidence="3" key="1">
    <citation type="submission" date="2017-09" db="EMBL/GenBank/DDBJ databases">
        <title>Depth-based differentiation of microbial function through sediment-hosted aquifers and enrichment of novel symbionts in the deep terrestrial subsurface.</title>
        <authorList>
            <person name="Probst A.J."/>
            <person name="Ladd B."/>
            <person name="Jarett J.K."/>
            <person name="Geller-Mcgrath D.E."/>
            <person name="Sieber C.M.K."/>
            <person name="Emerson J.B."/>
            <person name="Anantharaman K."/>
            <person name="Thomas B.C."/>
            <person name="Malmstrom R."/>
            <person name="Stieglmeier M."/>
            <person name="Klingl A."/>
            <person name="Woyke T."/>
            <person name="Ryan C.M."/>
            <person name="Banfield J.F."/>
        </authorList>
    </citation>
    <scope>NUCLEOTIDE SEQUENCE [LARGE SCALE GENOMIC DNA]</scope>
</reference>
<name>A0A2H0W2R4_9BACT</name>
<gene>
    <name evidence="2" type="ORF">COT81_00105</name>
</gene>
<feature type="compositionally biased region" description="Basic and acidic residues" evidence="1">
    <location>
        <begin position="1"/>
        <end position="20"/>
    </location>
</feature>
<evidence type="ECO:0000313" key="3">
    <source>
        <dbReference type="Proteomes" id="UP000230935"/>
    </source>
</evidence>
<comment type="caution">
    <text evidence="2">The sequence shown here is derived from an EMBL/GenBank/DDBJ whole genome shotgun (WGS) entry which is preliminary data.</text>
</comment>
<dbReference type="EMBL" id="PEZZ01000001">
    <property type="protein sequence ID" value="PIS05634.1"/>
    <property type="molecule type" value="Genomic_DNA"/>
</dbReference>
<organism evidence="2 3">
    <name type="scientific">Candidatus Buchananbacteria bacterium CG10_big_fil_rev_8_21_14_0_10_42_9</name>
    <dbReference type="NCBI Taxonomy" id="1974526"/>
    <lineage>
        <taxon>Bacteria</taxon>
        <taxon>Candidatus Buchananiibacteriota</taxon>
    </lineage>
</organism>
<evidence type="ECO:0000256" key="1">
    <source>
        <dbReference type="SAM" id="MobiDB-lite"/>
    </source>
</evidence>
<dbReference type="Proteomes" id="UP000230935">
    <property type="component" value="Unassembled WGS sequence"/>
</dbReference>
<accession>A0A2H0W2R4</accession>